<accession>A0A2W7MM29</accession>
<reference evidence="1 2" key="1">
    <citation type="submission" date="2018-06" db="EMBL/GenBank/DDBJ databases">
        <title>Genomic Encyclopedia of Type Strains, Phase IV (KMG-IV): sequencing the most valuable type-strain genomes for metagenomic binning, comparative biology and taxonomic classification.</title>
        <authorList>
            <person name="Goeker M."/>
        </authorList>
    </citation>
    <scope>NUCLEOTIDE SEQUENCE [LARGE SCALE GENOMIC DNA]</scope>
    <source>
        <strain evidence="1 2">DSM 5</strain>
    </source>
</reference>
<dbReference type="RefSeq" id="WP_111438524.1">
    <property type="nucleotide sequence ID" value="NZ_QKZI01000001.1"/>
</dbReference>
<dbReference type="EMBL" id="QKZI01000001">
    <property type="protein sequence ID" value="PZX07915.1"/>
    <property type="molecule type" value="Genomic_DNA"/>
</dbReference>
<sequence>MEINQELYEKAKVFFDKLVEGLRKIAQAIVKVLDWIKEKSIDLYQFEEEKPLSKRNHHKLDLTRQKMQHQVIECKPRNLIKKIIH</sequence>
<protein>
    <submittedName>
        <fullName evidence="1">Uncharacterized protein</fullName>
    </submittedName>
</protein>
<comment type="caution">
    <text evidence="1">The sequence shown here is derived from an EMBL/GenBank/DDBJ whole genome shotgun (WGS) entry which is preliminary data.</text>
</comment>
<gene>
    <name evidence="1" type="ORF">C7437_1011037</name>
</gene>
<evidence type="ECO:0000313" key="2">
    <source>
        <dbReference type="Proteomes" id="UP000248646"/>
    </source>
</evidence>
<evidence type="ECO:0000313" key="1">
    <source>
        <dbReference type="EMBL" id="PZX07915.1"/>
    </source>
</evidence>
<organism evidence="1 2">
    <name type="scientific">Psychrobacillus insolitus</name>
    <dbReference type="NCBI Taxonomy" id="1461"/>
    <lineage>
        <taxon>Bacteria</taxon>
        <taxon>Bacillati</taxon>
        <taxon>Bacillota</taxon>
        <taxon>Bacilli</taxon>
        <taxon>Bacillales</taxon>
        <taxon>Bacillaceae</taxon>
        <taxon>Psychrobacillus</taxon>
    </lineage>
</organism>
<dbReference type="Proteomes" id="UP000248646">
    <property type="component" value="Unassembled WGS sequence"/>
</dbReference>
<proteinExistence type="predicted"/>
<name>A0A2W7MM29_9BACI</name>
<keyword evidence="2" id="KW-1185">Reference proteome</keyword>
<dbReference type="AlphaFoldDB" id="A0A2W7MM29"/>